<evidence type="ECO:0000313" key="2">
    <source>
        <dbReference type="Proteomes" id="UP001139011"/>
    </source>
</evidence>
<organism evidence="1 2">
    <name type="scientific">Fictibacillus marinisediminis</name>
    <dbReference type="NCBI Taxonomy" id="2878389"/>
    <lineage>
        <taxon>Bacteria</taxon>
        <taxon>Bacillati</taxon>
        <taxon>Bacillota</taxon>
        <taxon>Bacilli</taxon>
        <taxon>Bacillales</taxon>
        <taxon>Fictibacillaceae</taxon>
        <taxon>Fictibacillus</taxon>
    </lineage>
</organism>
<name>A0A9X1X9L2_9BACL</name>
<reference evidence="1" key="1">
    <citation type="submission" date="2021-09" db="EMBL/GenBank/DDBJ databases">
        <title>Genome analysis of Fictibacillus sp. KIGAM418 isolated from marine sediment.</title>
        <authorList>
            <person name="Seo M.-J."/>
            <person name="Cho E.-S."/>
            <person name="Hwang C.Y."/>
        </authorList>
    </citation>
    <scope>NUCLEOTIDE SEQUENCE</scope>
    <source>
        <strain evidence="1">KIGAM418</strain>
    </source>
</reference>
<dbReference type="Proteomes" id="UP001139011">
    <property type="component" value="Unassembled WGS sequence"/>
</dbReference>
<comment type="caution">
    <text evidence="1">The sequence shown here is derived from an EMBL/GenBank/DDBJ whole genome shotgun (WGS) entry which is preliminary data.</text>
</comment>
<proteinExistence type="predicted"/>
<dbReference type="InterPro" id="IPR020908">
    <property type="entry name" value="UPF0738"/>
</dbReference>
<gene>
    <name evidence="1" type="ORF">LCY76_09155</name>
</gene>
<protein>
    <submittedName>
        <fullName evidence="1">Uncharacterized protein</fullName>
    </submittedName>
</protein>
<keyword evidence="2" id="KW-1185">Reference proteome</keyword>
<dbReference type="EMBL" id="JAIWJX010000002">
    <property type="protein sequence ID" value="MCK6256762.1"/>
    <property type="molecule type" value="Genomic_DNA"/>
</dbReference>
<dbReference type="Pfam" id="PF19785">
    <property type="entry name" value="UPF0738"/>
    <property type="match status" value="1"/>
</dbReference>
<accession>A0A9X1X9L2</accession>
<dbReference type="RefSeq" id="WP_248252381.1">
    <property type="nucleotide sequence ID" value="NZ_JAIWJX010000002.1"/>
</dbReference>
<dbReference type="AlphaFoldDB" id="A0A9X1X9L2"/>
<evidence type="ECO:0000313" key="1">
    <source>
        <dbReference type="EMBL" id="MCK6256762.1"/>
    </source>
</evidence>
<sequence>MAIRHNINQAETGEQLTLSIEKGEGFSEWKDGSRMLVDSDQLSFIYVMETEDDLVYISLPEQFWGQLNEALSKELPVVLKTAEEDHSFELSALHSELSYLLENIKGNSNYGDNMLEAVERLFPANSK</sequence>